<evidence type="ECO:0000313" key="3">
    <source>
        <dbReference type="Proteomes" id="UP000078576"/>
    </source>
</evidence>
<feature type="transmembrane region" description="Helical" evidence="1">
    <location>
        <begin position="523"/>
        <end position="546"/>
    </location>
</feature>
<name>A0A194V932_CYTMA</name>
<keyword evidence="1" id="KW-1133">Transmembrane helix</keyword>
<keyword evidence="1" id="KW-0472">Membrane</keyword>
<proteinExistence type="predicted"/>
<dbReference type="OrthoDB" id="10677237at2759"/>
<gene>
    <name evidence="2" type="ORF">VP1G_11257</name>
</gene>
<reference evidence="3" key="1">
    <citation type="submission" date="2014-12" db="EMBL/GenBank/DDBJ databases">
        <title>Genome Sequence of Valsa Canker Pathogens Uncovers a Specific Adaption of Colonization on Woody Bark.</title>
        <authorList>
            <person name="Yin Z."/>
            <person name="Liu H."/>
            <person name="Gao X."/>
            <person name="Li Z."/>
            <person name="Song N."/>
            <person name="Ke X."/>
            <person name="Dai Q."/>
            <person name="Wu Y."/>
            <person name="Sun Y."/>
            <person name="Xu J.-R."/>
            <person name="Kang Z.K."/>
            <person name="Wang L."/>
            <person name="Huang L."/>
        </authorList>
    </citation>
    <scope>NUCLEOTIDE SEQUENCE [LARGE SCALE GENOMIC DNA]</scope>
    <source>
        <strain evidence="3">SXYL134</strain>
    </source>
</reference>
<dbReference type="EMBL" id="KN714749">
    <property type="protein sequence ID" value="KUI60383.1"/>
    <property type="molecule type" value="Genomic_DNA"/>
</dbReference>
<protein>
    <submittedName>
        <fullName evidence="2">Uncharacterized protein</fullName>
    </submittedName>
</protein>
<evidence type="ECO:0000313" key="2">
    <source>
        <dbReference type="EMBL" id="KUI60383.1"/>
    </source>
</evidence>
<keyword evidence="1" id="KW-0812">Transmembrane</keyword>
<sequence>MKVSRRGGLGAADHLPDGLEDPGLVGAHLLGGVALAQRDGAVLDGLEVDGDAEGGAELVVARVALADGGRRVVHAAGDAQGPELLPELARYRREFLVGGEGHDEDLCWGQRWGEGEDLVGDGGGGSEVLCVCGWVGGVTYTASFITAFGATSPEVVLEHGVQDSANTERGLDDVGGVFPNVLRYCGVLDLDQVLGDGGLAGRHGGHVDGQAALLLQLLGKCLALLLRRCLHGGLDSLTILLEGGAELLLVDLDRPLVPDDRCLQLLTHDQRSTGLLLVHREIVGRTVGTADTLDPAIRSEQLGVPAVAGVVGHLVGHVLPEADLAHVRTNLLQEQVDTRQEVAQGLIVDDLAGDRVTDGHLPYRRLAGQLGVLVQQGQLNVGDLVESRVLLATLRVDKVLDLGHQELAHSEQTSAGGNLVSVGLADGGGGEGHVLHVELEQLGEVQELTLGSLWPQVTSQLAGGANGSLEHEVEGHRCRGILQLELLDQLAELVTIVVVELGQDLLVLLHDGIIQLHGLRLDLLLLLLGVLLFLLHLQATCFLVTLQPCLQDGLDKVVGPQDLAVLGVLAHPVGELVDVTAGLEDLVGRQDAAVDLEHILLEDEVFPPRLDDVCLETAARRTVVEETGDTTVDLEGGGVEHAPAEHGLHGLAVNGLAGFRGEGRHGFLV</sequence>
<evidence type="ECO:0000256" key="1">
    <source>
        <dbReference type="SAM" id="Phobius"/>
    </source>
</evidence>
<accession>A0A194V932</accession>
<organism evidence="2 3">
    <name type="scientific">Cytospora mali</name>
    <name type="common">Apple Valsa canker fungus</name>
    <name type="synonym">Valsa mali</name>
    <dbReference type="NCBI Taxonomy" id="578113"/>
    <lineage>
        <taxon>Eukaryota</taxon>
        <taxon>Fungi</taxon>
        <taxon>Dikarya</taxon>
        <taxon>Ascomycota</taxon>
        <taxon>Pezizomycotina</taxon>
        <taxon>Sordariomycetes</taxon>
        <taxon>Sordariomycetidae</taxon>
        <taxon>Diaporthales</taxon>
        <taxon>Cytosporaceae</taxon>
        <taxon>Cytospora</taxon>
    </lineage>
</organism>
<keyword evidence="3" id="KW-1185">Reference proteome</keyword>
<dbReference type="AlphaFoldDB" id="A0A194V932"/>
<dbReference type="Proteomes" id="UP000078576">
    <property type="component" value="Unassembled WGS sequence"/>
</dbReference>